<accession>I8UDD2</accession>
<sequence length="314" mass="35249">MNWPGSLALRRYFLRYLDRKQPPLPALTLTQQRIYILPSRLGLWFAVLVVLLYLLGTNYQNNLILLCSFMLLSLLLLTMLQAFYNLYRLRLAVLADAQTYAGSPGALPLKLQSRDCRMLQLGLYGQKLQQLLPNLQGEQQFNLQLPVLPRGCYSLPRLKLSSQFPFGLFNCWSYPALSAQLWVYPAPMPPNDSVPLSAADPGQQRATVQTDADQLKPYQAGDLPSRILWKKLATHPEQPVVRQIPLAAARSEQWVQVPALTGPALEQALSMACYQLQQLETTGSQYGLMLPGKTLALGRGQRHLTSCLQELALC</sequence>
<dbReference type="STRING" id="1195246.AGRI_03214"/>
<evidence type="ECO:0000313" key="2">
    <source>
        <dbReference type="EMBL" id="EIW90008.1"/>
    </source>
</evidence>
<name>I8UDD2_9ALTE</name>
<dbReference type="PATRIC" id="fig|1195246.3.peg.624"/>
<feature type="transmembrane region" description="Helical" evidence="1">
    <location>
        <begin position="63"/>
        <end position="84"/>
    </location>
</feature>
<dbReference type="Proteomes" id="UP000035062">
    <property type="component" value="Unassembled WGS sequence"/>
</dbReference>
<reference evidence="2 3" key="1">
    <citation type="journal article" date="2012" name="J. Bacteriol.">
        <title>Genome Sequence of Pectin-Degrading Alishewanella agri, Isolated from Landfill Soil.</title>
        <authorList>
            <person name="Kim J."/>
            <person name="Jung J."/>
            <person name="Sung J.S."/>
            <person name="Chun J."/>
            <person name="Park W."/>
        </authorList>
    </citation>
    <scope>NUCLEOTIDE SEQUENCE [LARGE SCALE GENOMIC DNA]</scope>
    <source>
        <strain evidence="2 3">BL06</strain>
    </source>
</reference>
<dbReference type="EMBL" id="AKKU01000008">
    <property type="protein sequence ID" value="EIW90008.1"/>
    <property type="molecule type" value="Genomic_DNA"/>
</dbReference>
<dbReference type="PANTHER" id="PTHR34351">
    <property type="entry name" value="SLR1927 PROTEIN-RELATED"/>
    <property type="match status" value="1"/>
</dbReference>
<dbReference type="RefSeq" id="WP_008983579.1">
    <property type="nucleotide sequence ID" value="NZ_AKKU01000008.1"/>
</dbReference>
<gene>
    <name evidence="2" type="ORF">AGRI_03214</name>
</gene>
<dbReference type="AlphaFoldDB" id="I8UDD2"/>
<dbReference type="PANTHER" id="PTHR34351:SF1">
    <property type="entry name" value="SLR1927 PROTEIN"/>
    <property type="match status" value="1"/>
</dbReference>
<feature type="transmembrane region" description="Helical" evidence="1">
    <location>
        <begin position="34"/>
        <end position="56"/>
    </location>
</feature>
<keyword evidence="1" id="KW-1133">Transmembrane helix</keyword>
<keyword evidence="1" id="KW-0812">Transmembrane</keyword>
<organism evidence="2 3">
    <name type="scientific">Alishewanella agri BL06</name>
    <dbReference type="NCBI Taxonomy" id="1195246"/>
    <lineage>
        <taxon>Bacteria</taxon>
        <taxon>Pseudomonadati</taxon>
        <taxon>Pseudomonadota</taxon>
        <taxon>Gammaproteobacteria</taxon>
        <taxon>Alteromonadales</taxon>
        <taxon>Alteromonadaceae</taxon>
        <taxon>Alishewanella</taxon>
    </lineage>
</organism>
<keyword evidence="1" id="KW-0472">Membrane</keyword>
<protein>
    <submittedName>
        <fullName evidence="2">Uncharacterized protein</fullName>
    </submittedName>
</protein>
<evidence type="ECO:0000256" key="1">
    <source>
        <dbReference type="SAM" id="Phobius"/>
    </source>
</evidence>
<dbReference type="eggNOG" id="COG1721">
    <property type="taxonomic scope" value="Bacteria"/>
</dbReference>
<keyword evidence="3" id="KW-1185">Reference proteome</keyword>
<comment type="caution">
    <text evidence="2">The sequence shown here is derived from an EMBL/GenBank/DDBJ whole genome shotgun (WGS) entry which is preliminary data.</text>
</comment>
<evidence type="ECO:0000313" key="3">
    <source>
        <dbReference type="Proteomes" id="UP000035062"/>
    </source>
</evidence>
<proteinExistence type="predicted"/>